<dbReference type="Gene3D" id="1.10.357.10">
    <property type="entry name" value="Tetracycline Repressor, domain 2"/>
    <property type="match status" value="1"/>
</dbReference>
<evidence type="ECO:0000256" key="1">
    <source>
        <dbReference type="ARBA" id="ARBA00022491"/>
    </source>
</evidence>
<dbReference type="PRINTS" id="PR00455">
    <property type="entry name" value="HTHTETR"/>
</dbReference>
<name>A0A4Q2MAA6_9MICO</name>
<dbReference type="PANTHER" id="PTHR47506:SF6">
    <property type="entry name" value="HTH-TYPE TRANSCRIPTIONAL REPRESSOR NEMR"/>
    <property type="match status" value="1"/>
</dbReference>
<feature type="DNA-binding region" description="H-T-H motif" evidence="5">
    <location>
        <begin position="36"/>
        <end position="55"/>
    </location>
</feature>
<dbReference type="SUPFAM" id="SSF46689">
    <property type="entry name" value="Homeodomain-like"/>
    <property type="match status" value="1"/>
</dbReference>
<keyword evidence="9" id="KW-1185">Reference proteome</keyword>
<dbReference type="InterPro" id="IPR036271">
    <property type="entry name" value="Tet_transcr_reg_TetR-rel_C_sf"/>
</dbReference>
<evidence type="ECO:0000256" key="2">
    <source>
        <dbReference type="ARBA" id="ARBA00023015"/>
    </source>
</evidence>
<dbReference type="Proteomes" id="UP000292686">
    <property type="component" value="Unassembled WGS sequence"/>
</dbReference>
<dbReference type="SUPFAM" id="SSF48498">
    <property type="entry name" value="Tetracyclin repressor-like, C-terminal domain"/>
    <property type="match status" value="1"/>
</dbReference>
<dbReference type="PROSITE" id="PS50977">
    <property type="entry name" value="HTH_TETR_2"/>
    <property type="match status" value="1"/>
</dbReference>
<protein>
    <submittedName>
        <fullName evidence="7 8">AcrR family transcriptional regulator</fullName>
    </submittedName>
</protein>
<dbReference type="Proteomes" id="UP000581087">
    <property type="component" value="Unassembled WGS sequence"/>
</dbReference>
<dbReference type="InterPro" id="IPR009057">
    <property type="entry name" value="Homeodomain-like_sf"/>
</dbReference>
<reference evidence="8 9" key="1">
    <citation type="submission" date="2019-01" db="EMBL/GenBank/DDBJ databases">
        <title>Agromyces.</title>
        <authorList>
            <person name="Li J."/>
        </authorList>
    </citation>
    <scope>NUCLEOTIDE SEQUENCE [LARGE SCALE GENOMIC DNA]</scope>
    <source>
        <strain evidence="8 9">DSM 23870</strain>
    </source>
</reference>
<organism evidence="8 9">
    <name type="scientific">Agromyces atrinae</name>
    <dbReference type="NCBI Taxonomy" id="592376"/>
    <lineage>
        <taxon>Bacteria</taxon>
        <taxon>Bacillati</taxon>
        <taxon>Actinomycetota</taxon>
        <taxon>Actinomycetes</taxon>
        <taxon>Micrococcales</taxon>
        <taxon>Microbacteriaceae</taxon>
        <taxon>Agromyces</taxon>
    </lineage>
</organism>
<dbReference type="GO" id="GO:0003677">
    <property type="term" value="F:DNA binding"/>
    <property type="evidence" value="ECO:0007669"/>
    <property type="project" value="UniProtKB-UniRule"/>
</dbReference>
<evidence type="ECO:0000313" key="9">
    <source>
        <dbReference type="Proteomes" id="UP000292686"/>
    </source>
</evidence>
<keyword evidence="1" id="KW-0678">Repressor</keyword>
<dbReference type="Pfam" id="PF13977">
    <property type="entry name" value="TetR_C_6"/>
    <property type="match status" value="1"/>
</dbReference>
<dbReference type="OrthoDB" id="7505659at2"/>
<keyword evidence="3 5" id="KW-0238">DNA-binding</keyword>
<accession>A0A4Q2MAA6</accession>
<comment type="caution">
    <text evidence="8">The sequence shown here is derived from an EMBL/GenBank/DDBJ whole genome shotgun (WGS) entry which is preliminary data.</text>
</comment>
<dbReference type="EMBL" id="JACCBI010000001">
    <property type="protein sequence ID" value="NYD66723.1"/>
    <property type="molecule type" value="Genomic_DNA"/>
</dbReference>
<evidence type="ECO:0000313" key="7">
    <source>
        <dbReference type="EMBL" id="NYD66723.1"/>
    </source>
</evidence>
<dbReference type="EMBL" id="SDPM01000002">
    <property type="protein sequence ID" value="RXZ87383.1"/>
    <property type="molecule type" value="Genomic_DNA"/>
</dbReference>
<dbReference type="RefSeq" id="WP_129172957.1">
    <property type="nucleotide sequence ID" value="NZ_JACCBI010000001.1"/>
</dbReference>
<evidence type="ECO:0000256" key="3">
    <source>
        <dbReference type="ARBA" id="ARBA00023125"/>
    </source>
</evidence>
<keyword evidence="2" id="KW-0805">Transcription regulation</keyword>
<evidence type="ECO:0000256" key="5">
    <source>
        <dbReference type="PROSITE-ProRule" id="PRU00335"/>
    </source>
</evidence>
<feature type="domain" description="HTH tetR-type" evidence="6">
    <location>
        <begin position="13"/>
        <end position="73"/>
    </location>
</feature>
<sequence>MGAKLGQNNVKGEATKAAILDAAAAALAESGYRGASLAGIAERAGVTQSGLLHHFGSKEDLLLAVLDEHGRHDDALLARPLGRGGLGVIAGLRDLLAEYANDRVSVRLFVVLVAESTSPEHPGHAYMRDRYEKLRNRLVGSLLVGVDRGEFAADADLESLSTGLIALMDGVQLQWVYNSAIDMPAAFEVLATALARDLGALGPAD</sequence>
<dbReference type="AlphaFoldDB" id="A0A4Q2MAA6"/>
<dbReference type="Gene3D" id="1.10.10.60">
    <property type="entry name" value="Homeodomain-like"/>
    <property type="match status" value="1"/>
</dbReference>
<dbReference type="InterPro" id="IPR001647">
    <property type="entry name" value="HTH_TetR"/>
</dbReference>
<reference evidence="7 10" key="2">
    <citation type="submission" date="2020-07" db="EMBL/GenBank/DDBJ databases">
        <title>Sequencing the genomes of 1000 actinobacteria strains.</title>
        <authorList>
            <person name="Klenk H.-P."/>
        </authorList>
    </citation>
    <scope>NUCLEOTIDE SEQUENCE [LARGE SCALE GENOMIC DNA]</scope>
    <source>
        <strain evidence="7 10">DSM 23870</strain>
    </source>
</reference>
<evidence type="ECO:0000259" key="6">
    <source>
        <dbReference type="PROSITE" id="PS50977"/>
    </source>
</evidence>
<dbReference type="Pfam" id="PF00440">
    <property type="entry name" value="TetR_N"/>
    <property type="match status" value="1"/>
</dbReference>
<dbReference type="PANTHER" id="PTHR47506">
    <property type="entry name" value="TRANSCRIPTIONAL REGULATORY PROTEIN"/>
    <property type="match status" value="1"/>
</dbReference>
<evidence type="ECO:0000313" key="10">
    <source>
        <dbReference type="Proteomes" id="UP000581087"/>
    </source>
</evidence>
<dbReference type="InterPro" id="IPR039538">
    <property type="entry name" value="BetI_C"/>
</dbReference>
<gene>
    <name evidence="7" type="ORF">BJ972_001242</name>
    <name evidence="8" type="ORF">ESP50_05550</name>
</gene>
<evidence type="ECO:0000313" key="8">
    <source>
        <dbReference type="EMBL" id="RXZ87383.1"/>
    </source>
</evidence>
<proteinExistence type="predicted"/>
<evidence type="ECO:0000256" key="4">
    <source>
        <dbReference type="ARBA" id="ARBA00023163"/>
    </source>
</evidence>
<keyword evidence="4" id="KW-0804">Transcription</keyword>